<dbReference type="InterPro" id="IPR005904">
    <property type="entry name" value="Hxn_phspho_trans"/>
</dbReference>
<keyword evidence="7 15" id="KW-0328">Glycosyltransferase</keyword>
<dbReference type="InterPro" id="IPR000836">
    <property type="entry name" value="PRTase_dom"/>
</dbReference>
<dbReference type="GO" id="GO:0046100">
    <property type="term" value="P:hypoxanthine metabolic process"/>
    <property type="evidence" value="ECO:0007669"/>
    <property type="project" value="TreeGrafter"/>
</dbReference>
<evidence type="ECO:0000256" key="1">
    <source>
        <dbReference type="ARBA" id="ARBA00001946"/>
    </source>
</evidence>
<dbReference type="GO" id="GO:0006166">
    <property type="term" value="P:purine ribonucleoside salvage"/>
    <property type="evidence" value="ECO:0007669"/>
    <property type="project" value="UniProtKB-KW"/>
</dbReference>
<evidence type="ECO:0000256" key="4">
    <source>
        <dbReference type="ARBA" id="ARBA00008391"/>
    </source>
</evidence>
<dbReference type="PANTHER" id="PTHR43340">
    <property type="entry name" value="HYPOXANTHINE-GUANINE PHOSPHORIBOSYLTRANSFERASE"/>
    <property type="match status" value="1"/>
</dbReference>
<evidence type="ECO:0000256" key="5">
    <source>
        <dbReference type="ARBA" id="ARBA00011895"/>
    </source>
</evidence>
<dbReference type="EC" id="2.4.2.8" evidence="5 15"/>
<comment type="caution">
    <text evidence="17">The sequence shown here is derived from an EMBL/GenBank/DDBJ whole genome shotgun (WGS) entry which is preliminary data.</text>
</comment>
<accession>A0A351U0H1</accession>
<evidence type="ECO:0000256" key="10">
    <source>
        <dbReference type="ARBA" id="ARBA00022726"/>
    </source>
</evidence>
<name>A0A351U0H1_9BACT</name>
<comment type="subcellular location">
    <subcellularLocation>
        <location evidence="2 15">Cytoplasm</location>
    </subcellularLocation>
</comment>
<evidence type="ECO:0000256" key="13">
    <source>
        <dbReference type="ARBA" id="ARBA00048811"/>
    </source>
</evidence>
<dbReference type="FunFam" id="3.40.50.2020:FF:000006">
    <property type="entry name" value="Hypoxanthine phosphoribosyltransferase"/>
    <property type="match status" value="1"/>
</dbReference>
<evidence type="ECO:0000259" key="16">
    <source>
        <dbReference type="Pfam" id="PF00156"/>
    </source>
</evidence>
<reference evidence="17" key="1">
    <citation type="journal article" date="2020" name="Biotechnol. Biofuels">
        <title>New insights from the biogas microbiome by comprehensive genome-resolved metagenomics of nearly 1600 species originating from multiple anaerobic digesters.</title>
        <authorList>
            <person name="Campanaro S."/>
            <person name="Treu L."/>
            <person name="Rodriguez-R L.M."/>
            <person name="Kovalovszki A."/>
            <person name="Ziels R.M."/>
            <person name="Maus I."/>
            <person name="Zhu X."/>
            <person name="Kougias P.G."/>
            <person name="Basile A."/>
            <person name="Luo G."/>
            <person name="Schluter A."/>
            <person name="Konstantinidis K.T."/>
            <person name="Angelidaki I."/>
        </authorList>
    </citation>
    <scope>NUCLEOTIDE SEQUENCE</scope>
    <source>
        <strain evidence="17">AS06rmzACSIP_7</strain>
    </source>
</reference>
<dbReference type="GO" id="GO:0004422">
    <property type="term" value="F:hypoxanthine phosphoribosyltransferase activity"/>
    <property type="evidence" value="ECO:0007669"/>
    <property type="project" value="InterPro"/>
</dbReference>
<evidence type="ECO:0000256" key="2">
    <source>
        <dbReference type="ARBA" id="ARBA00004496"/>
    </source>
</evidence>
<evidence type="ECO:0000256" key="6">
    <source>
        <dbReference type="ARBA" id="ARBA00022490"/>
    </source>
</evidence>
<dbReference type="GO" id="GO:0032264">
    <property type="term" value="P:IMP salvage"/>
    <property type="evidence" value="ECO:0007669"/>
    <property type="project" value="TreeGrafter"/>
</dbReference>
<evidence type="ECO:0000256" key="11">
    <source>
        <dbReference type="ARBA" id="ARBA00022741"/>
    </source>
</evidence>
<reference evidence="17" key="2">
    <citation type="submission" date="2020-01" db="EMBL/GenBank/DDBJ databases">
        <authorList>
            <person name="Campanaro S."/>
        </authorList>
    </citation>
    <scope>NUCLEOTIDE SEQUENCE</scope>
    <source>
        <strain evidence="17">AS06rmzACSIP_7</strain>
    </source>
</reference>
<sequence length="176" mass="20094">MLRKIFSKKDIADAVKRLASMIEKDHGDERIIFVCLLKGSFMFTSDLVRHVHNPTRVDFIRASSYGNGISSKGTVEITKDMEEIIEGENVIIVEDIIDSGLTLKRVRDMLSERGPRSVKICALLDKRRRRKVEIEGDYVGFTLDDGFVVGYGIDYAEEYRNLPEIYVVEENQKSNS</sequence>
<evidence type="ECO:0000313" key="17">
    <source>
        <dbReference type="EMBL" id="NLW34088.1"/>
    </source>
</evidence>
<dbReference type="GO" id="GO:0052657">
    <property type="term" value="F:guanine phosphoribosyltransferase activity"/>
    <property type="evidence" value="ECO:0007669"/>
    <property type="project" value="UniProtKB-ARBA"/>
</dbReference>
<comment type="catalytic activity">
    <reaction evidence="13">
        <text>GMP + diphosphate = guanine + 5-phospho-alpha-D-ribose 1-diphosphate</text>
        <dbReference type="Rhea" id="RHEA:25424"/>
        <dbReference type="ChEBI" id="CHEBI:16235"/>
        <dbReference type="ChEBI" id="CHEBI:33019"/>
        <dbReference type="ChEBI" id="CHEBI:58017"/>
        <dbReference type="ChEBI" id="CHEBI:58115"/>
        <dbReference type="EC" id="2.4.2.8"/>
    </reaction>
    <physiologicalReaction direction="right-to-left" evidence="13">
        <dbReference type="Rhea" id="RHEA:25426"/>
    </physiologicalReaction>
</comment>
<dbReference type="GO" id="GO:0000287">
    <property type="term" value="F:magnesium ion binding"/>
    <property type="evidence" value="ECO:0007669"/>
    <property type="project" value="TreeGrafter"/>
</dbReference>
<keyword evidence="9 15" id="KW-0479">Metal-binding</keyword>
<evidence type="ECO:0000256" key="7">
    <source>
        <dbReference type="ARBA" id="ARBA00022676"/>
    </source>
</evidence>
<evidence type="ECO:0000256" key="14">
    <source>
        <dbReference type="ARBA" id="ARBA00049402"/>
    </source>
</evidence>
<dbReference type="AlphaFoldDB" id="A0A351U0H1"/>
<dbReference type="PANTHER" id="PTHR43340:SF1">
    <property type="entry name" value="HYPOXANTHINE PHOSPHORIBOSYLTRANSFERASE"/>
    <property type="match status" value="1"/>
</dbReference>
<organism evidence="17 18">
    <name type="scientific">Syntrophorhabdus aromaticivorans</name>
    <dbReference type="NCBI Taxonomy" id="328301"/>
    <lineage>
        <taxon>Bacteria</taxon>
        <taxon>Pseudomonadati</taxon>
        <taxon>Thermodesulfobacteriota</taxon>
        <taxon>Syntrophorhabdia</taxon>
        <taxon>Syntrophorhabdales</taxon>
        <taxon>Syntrophorhabdaceae</taxon>
        <taxon>Syntrophorhabdus</taxon>
    </lineage>
</organism>
<keyword evidence="6 15" id="KW-0963">Cytoplasm</keyword>
<dbReference type="InterPro" id="IPR050408">
    <property type="entry name" value="HGPRT"/>
</dbReference>
<evidence type="ECO:0000256" key="8">
    <source>
        <dbReference type="ARBA" id="ARBA00022679"/>
    </source>
</evidence>
<dbReference type="NCBIfam" id="TIGR01203">
    <property type="entry name" value="HGPRTase"/>
    <property type="match status" value="1"/>
</dbReference>
<dbReference type="Gene3D" id="3.40.50.2020">
    <property type="match status" value="1"/>
</dbReference>
<dbReference type="CDD" id="cd06223">
    <property type="entry name" value="PRTases_typeI"/>
    <property type="match status" value="1"/>
</dbReference>
<comment type="cofactor">
    <cofactor evidence="1 15">
        <name>Mg(2+)</name>
        <dbReference type="ChEBI" id="CHEBI:18420"/>
    </cofactor>
</comment>
<comment type="catalytic activity">
    <reaction evidence="14">
        <text>IMP + diphosphate = hypoxanthine + 5-phospho-alpha-D-ribose 1-diphosphate</text>
        <dbReference type="Rhea" id="RHEA:17973"/>
        <dbReference type="ChEBI" id="CHEBI:17368"/>
        <dbReference type="ChEBI" id="CHEBI:33019"/>
        <dbReference type="ChEBI" id="CHEBI:58017"/>
        <dbReference type="ChEBI" id="CHEBI:58053"/>
        <dbReference type="EC" id="2.4.2.8"/>
    </reaction>
    <physiologicalReaction direction="right-to-left" evidence="14">
        <dbReference type="Rhea" id="RHEA:17975"/>
    </physiologicalReaction>
</comment>
<dbReference type="InterPro" id="IPR029057">
    <property type="entry name" value="PRTase-like"/>
</dbReference>
<keyword evidence="10 15" id="KW-0660">Purine salvage</keyword>
<keyword evidence="8 15" id="KW-0808">Transferase</keyword>
<dbReference type="EMBL" id="JAAYEE010000020">
    <property type="protein sequence ID" value="NLW34088.1"/>
    <property type="molecule type" value="Genomic_DNA"/>
</dbReference>
<dbReference type="STRING" id="909663.GCA_000512235_03668"/>
<evidence type="ECO:0000256" key="3">
    <source>
        <dbReference type="ARBA" id="ARBA00004669"/>
    </source>
</evidence>
<comment type="similarity">
    <text evidence="4 15">Belongs to the purine/pyrimidine phosphoribosyltransferase family.</text>
</comment>
<dbReference type="GO" id="GO:0032263">
    <property type="term" value="P:GMP salvage"/>
    <property type="evidence" value="ECO:0007669"/>
    <property type="project" value="TreeGrafter"/>
</dbReference>
<evidence type="ECO:0000256" key="15">
    <source>
        <dbReference type="RuleBase" id="RU364099"/>
    </source>
</evidence>
<evidence type="ECO:0000313" key="18">
    <source>
        <dbReference type="Proteomes" id="UP000777265"/>
    </source>
</evidence>
<feature type="domain" description="Phosphoribosyltransferase" evidence="16">
    <location>
        <begin position="6"/>
        <end position="155"/>
    </location>
</feature>
<comment type="pathway">
    <text evidence="3 15">Purine metabolism; IMP biosynthesis via salvage pathway; IMP from hypoxanthine: step 1/1.</text>
</comment>
<evidence type="ECO:0000256" key="12">
    <source>
        <dbReference type="ARBA" id="ARBA00022842"/>
    </source>
</evidence>
<gene>
    <name evidence="17" type="primary">hpt</name>
    <name evidence="17" type="ORF">GXY80_01200</name>
</gene>
<keyword evidence="12 15" id="KW-0460">Magnesium</keyword>
<protein>
    <recommendedName>
        <fullName evidence="5 15">Hypoxanthine phosphoribosyltransferase</fullName>
        <ecNumber evidence="5 15">2.4.2.8</ecNumber>
    </recommendedName>
</protein>
<dbReference type="GO" id="GO:0006178">
    <property type="term" value="P:guanine salvage"/>
    <property type="evidence" value="ECO:0007669"/>
    <property type="project" value="TreeGrafter"/>
</dbReference>
<keyword evidence="11 15" id="KW-0547">Nucleotide-binding</keyword>
<dbReference type="Pfam" id="PF00156">
    <property type="entry name" value="Pribosyltran"/>
    <property type="match status" value="1"/>
</dbReference>
<dbReference type="GO" id="GO:0000166">
    <property type="term" value="F:nucleotide binding"/>
    <property type="evidence" value="ECO:0007669"/>
    <property type="project" value="UniProtKB-KW"/>
</dbReference>
<dbReference type="SUPFAM" id="SSF53271">
    <property type="entry name" value="PRTase-like"/>
    <property type="match status" value="1"/>
</dbReference>
<dbReference type="Proteomes" id="UP000777265">
    <property type="component" value="Unassembled WGS sequence"/>
</dbReference>
<dbReference type="GO" id="GO:0005829">
    <property type="term" value="C:cytosol"/>
    <property type="evidence" value="ECO:0007669"/>
    <property type="project" value="TreeGrafter"/>
</dbReference>
<evidence type="ECO:0000256" key="9">
    <source>
        <dbReference type="ARBA" id="ARBA00022723"/>
    </source>
</evidence>
<proteinExistence type="inferred from homology"/>